<dbReference type="InterPro" id="IPR053888">
    <property type="entry name" value="MRM3-like_sub_bind"/>
</dbReference>
<dbReference type="CDD" id="cd18095">
    <property type="entry name" value="SpoU-like_rRNA-MTase"/>
    <property type="match status" value="1"/>
</dbReference>
<evidence type="ECO:0000256" key="3">
    <source>
        <dbReference type="ARBA" id="ARBA00022679"/>
    </source>
</evidence>
<reference evidence="5 6" key="1">
    <citation type="submission" date="2020-07" db="EMBL/GenBank/DDBJ databases">
        <title>Thermoactinomyces phylogeny.</title>
        <authorList>
            <person name="Dunlap C."/>
        </authorList>
    </citation>
    <scope>NUCLEOTIDE SEQUENCE [LARGE SCALE GENOMIC DNA]</scope>
    <source>
        <strain evidence="5 6">AMNI-1</strain>
    </source>
</reference>
<keyword evidence="3 5" id="KW-0808">Transferase</keyword>
<dbReference type="GO" id="GO:0008173">
    <property type="term" value="F:RNA methyltransferase activity"/>
    <property type="evidence" value="ECO:0007669"/>
    <property type="project" value="InterPro"/>
</dbReference>
<dbReference type="AlphaFoldDB" id="A0A7W2AQ68"/>
<dbReference type="Gene3D" id="3.40.1280.10">
    <property type="match status" value="1"/>
</dbReference>
<evidence type="ECO:0000313" key="5">
    <source>
        <dbReference type="EMBL" id="MBA4601669.1"/>
    </source>
</evidence>
<evidence type="ECO:0000256" key="2">
    <source>
        <dbReference type="ARBA" id="ARBA00022603"/>
    </source>
</evidence>
<dbReference type="InterPro" id="IPR029028">
    <property type="entry name" value="Alpha/beta_knot_MTases"/>
</dbReference>
<evidence type="ECO:0000256" key="1">
    <source>
        <dbReference type="ARBA" id="ARBA00007228"/>
    </source>
</evidence>
<dbReference type="Proteomes" id="UP000538292">
    <property type="component" value="Unassembled WGS sequence"/>
</dbReference>
<dbReference type="InterPro" id="IPR029064">
    <property type="entry name" value="Ribosomal_eL30-like_sf"/>
</dbReference>
<sequence>MKQIHSITSSDNRQFKQWKKLKTRKERKKQGAFLIEGEHLLEEAADAQLTFQAAIFSRTAEEKITLWLDKFPEQVPVYVLLPSLFHELTETKTPQGMAAVVKWPYWPLERIWQENRPEKTFLLLDCVQDPGNLGTLIRTAKAAGIDGIFLGKGSVDPFNGKVVRSAMGAIFKLPLWQMDLEEVLPGLKKRGVTIVNTSPRASLNHFDYTFPDRVAILLGNEGRGVQQAFAKYVDVDLKIPMPGETESLNVSVTGSILLYERIRQQYYLPDGCR</sequence>
<dbReference type="SMART" id="SM00967">
    <property type="entry name" value="SpoU_sub_bind"/>
    <property type="match status" value="1"/>
</dbReference>
<evidence type="ECO:0000313" key="6">
    <source>
        <dbReference type="Proteomes" id="UP000538292"/>
    </source>
</evidence>
<dbReference type="GO" id="GO:0003723">
    <property type="term" value="F:RNA binding"/>
    <property type="evidence" value="ECO:0007669"/>
    <property type="project" value="InterPro"/>
</dbReference>
<organism evidence="5 6">
    <name type="scientific">Thermoactinomyces mirandus</name>
    <dbReference type="NCBI Taxonomy" id="2756294"/>
    <lineage>
        <taxon>Bacteria</taxon>
        <taxon>Bacillati</taxon>
        <taxon>Bacillota</taxon>
        <taxon>Bacilli</taxon>
        <taxon>Bacillales</taxon>
        <taxon>Thermoactinomycetaceae</taxon>
        <taxon>Thermoactinomyces</taxon>
    </lineage>
</organism>
<dbReference type="GO" id="GO:0005737">
    <property type="term" value="C:cytoplasm"/>
    <property type="evidence" value="ECO:0007669"/>
    <property type="project" value="UniProtKB-ARBA"/>
</dbReference>
<dbReference type="SUPFAM" id="SSF75217">
    <property type="entry name" value="alpha/beta knot"/>
    <property type="match status" value="1"/>
</dbReference>
<name>A0A7W2AQ68_9BACL</name>
<dbReference type="EMBL" id="JACEOL010000014">
    <property type="protein sequence ID" value="MBA4601669.1"/>
    <property type="molecule type" value="Genomic_DNA"/>
</dbReference>
<dbReference type="GO" id="GO:0032259">
    <property type="term" value="P:methylation"/>
    <property type="evidence" value="ECO:0007669"/>
    <property type="project" value="UniProtKB-KW"/>
</dbReference>
<dbReference type="InterPro" id="IPR001537">
    <property type="entry name" value="SpoU_MeTrfase"/>
</dbReference>
<dbReference type="GO" id="GO:0006396">
    <property type="term" value="P:RNA processing"/>
    <property type="evidence" value="ECO:0007669"/>
    <property type="project" value="InterPro"/>
</dbReference>
<dbReference type="PANTHER" id="PTHR43191">
    <property type="entry name" value="RRNA METHYLTRANSFERASE 3"/>
    <property type="match status" value="1"/>
</dbReference>
<dbReference type="PANTHER" id="PTHR43191:SF2">
    <property type="entry name" value="RRNA METHYLTRANSFERASE 3, MITOCHONDRIAL"/>
    <property type="match status" value="1"/>
</dbReference>
<keyword evidence="6" id="KW-1185">Reference proteome</keyword>
<feature type="domain" description="RNA 2-O ribose methyltransferase substrate binding" evidence="4">
    <location>
        <begin position="34"/>
        <end position="107"/>
    </location>
</feature>
<dbReference type="InterPro" id="IPR013123">
    <property type="entry name" value="SpoU_subst-bd"/>
</dbReference>
<evidence type="ECO:0000259" key="4">
    <source>
        <dbReference type="SMART" id="SM00967"/>
    </source>
</evidence>
<dbReference type="InterPro" id="IPR051259">
    <property type="entry name" value="rRNA_Methyltransferase"/>
</dbReference>
<comment type="similarity">
    <text evidence="1">Belongs to the class IV-like SAM-binding methyltransferase superfamily. RNA methyltransferase TrmH family.</text>
</comment>
<dbReference type="RefSeq" id="WP_181738387.1">
    <property type="nucleotide sequence ID" value="NZ_JACEOL010000014.1"/>
</dbReference>
<dbReference type="Pfam" id="PF00588">
    <property type="entry name" value="SpoU_methylase"/>
    <property type="match status" value="1"/>
</dbReference>
<dbReference type="SUPFAM" id="SSF55315">
    <property type="entry name" value="L30e-like"/>
    <property type="match status" value="1"/>
</dbReference>
<dbReference type="InterPro" id="IPR029026">
    <property type="entry name" value="tRNA_m1G_MTases_N"/>
</dbReference>
<gene>
    <name evidence="5" type="ORF">H2C83_04900</name>
</gene>
<proteinExistence type="inferred from homology"/>
<dbReference type="Gene3D" id="3.30.1330.30">
    <property type="match status" value="1"/>
</dbReference>
<accession>A0A7W2AQ68</accession>
<protein>
    <submittedName>
        <fullName evidence="5">RNA methyltransferase</fullName>
    </submittedName>
</protein>
<comment type="caution">
    <text evidence="5">The sequence shown here is derived from an EMBL/GenBank/DDBJ whole genome shotgun (WGS) entry which is preliminary data.</text>
</comment>
<keyword evidence="2 5" id="KW-0489">Methyltransferase</keyword>
<dbReference type="Pfam" id="PF22435">
    <property type="entry name" value="MRM3-like_sub_bind"/>
    <property type="match status" value="1"/>
</dbReference>